<dbReference type="PANTHER" id="PTHR43777:SF1">
    <property type="entry name" value="MOLYBDENUM COFACTOR CYTIDYLYLTRANSFERASE"/>
    <property type="match status" value="1"/>
</dbReference>
<dbReference type="SUPFAM" id="SSF53448">
    <property type="entry name" value="Nucleotide-diphospho-sugar transferases"/>
    <property type="match status" value="1"/>
</dbReference>
<dbReference type="RefSeq" id="WP_075639410.1">
    <property type="nucleotide sequence ID" value="NZ_MKIM01000026.1"/>
</dbReference>
<name>A0A1Q8ZSP0_9HYPH</name>
<evidence type="ECO:0000256" key="1">
    <source>
        <dbReference type="ARBA" id="ARBA00022842"/>
    </source>
</evidence>
<reference evidence="3 4" key="1">
    <citation type="submission" date="2016-09" db="EMBL/GenBank/DDBJ databases">
        <title>Rhizobium oryziradicis sp. nov., isolated from the root of rice.</title>
        <authorList>
            <person name="Zhao J."/>
            <person name="Zhang X."/>
        </authorList>
    </citation>
    <scope>NUCLEOTIDE SEQUENCE [LARGE SCALE GENOMIC DNA]</scope>
    <source>
        <strain evidence="3 4">N19</strain>
    </source>
</reference>
<dbReference type="EMBL" id="MKIM01000026">
    <property type="protein sequence ID" value="OLP44905.1"/>
    <property type="molecule type" value="Genomic_DNA"/>
</dbReference>
<dbReference type="GO" id="GO:0016779">
    <property type="term" value="F:nucleotidyltransferase activity"/>
    <property type="evidence" value="ECO:0007669"/>
    <property type="project" value="UniProtKB-ARBA"/>
</dbReference>
<accession>A0A1Q8ZSP0</accession>
<evidence type="ECO:0000313" key="4">
    <source>
        <dbReference type="Proteomes" id="UP000186894"/>
    </source>
</evidence>
<proteinExistence type="predicted"/>
<keyword evidence="1" id="KW-0460">Magnesium</keyword>
<dbReference type="PANTHER" id="PTHR43777">
    <property type="entry name" value="MOLYBDENUM COFACTOR CYTIDYLYLTRANSFERASE"/>
    <property type="match status" value="1"/>
</dbReference>
<feature type="domain" description="MobA-like NTP transferase" evidence="2">
    <location>
        <begin position="7"/>
        <end position="172"/>
    </location>
</feature>
<dbReference type="InterPro" id="IPR029044">
    <property type="entry name" value="Nucleotide-diphossugar_trans"/>
</dbReference>
<dbReference type="InterPro" id="IPR025877">
    <property type="entry name" value="MobA-like_NTP_Trfase"/>
</dbReference>
<comment type="caution">
    <text evidence="3">The sequence shown here is derived from an EMBL/GenBank/DDBJ whole genome shotgun (WGS) entry which is preliminary data.</text>
</comment>
<dbReference type="Proteomes" id="UP000186894">
    <property type="component" value="Unassembled WGS sequence"/>
</dbReference>
<dbReference type="Gene3D" id="3.90.550.10">
    <property type="entry name" value="Spore Coat Polysaccharide Biosynthesis Protein SpsA, Chain A"/>
    <property type="match status" value="1"/>
</dbReference>
<protein>
    <submittedName>
        <fullName evidence="3">Molybdopterin-guanine dinucleotide biosynthesis protein MobA</fullName>
    </submittedName>
</protein>
<dbReference type="Pfam" id="PF12804">
    <property type="entry name" value="NTP_transf_3"/>
    <property type="match status" value="1"/>
</dbReference>
<evidence type="ECO:0000259" key="2">
    <source>
        <dbReference type="Pfam" id="PF12804"/>
    </source>
</evidence>
<dbReference type="AlphaFoldDB" id="A0A1Q8ZSP0"/>
<dbReference type="CDD" id="cd04182">
    <property type="entry name" value="GT_2_like_f"/>
    <property type="match status" value="1"/>
</dbReference>
<gene>
    <name evidence="3" type="ORF">BJF95_04800</name>
</gene>
<dbReference type="OrthoDB" id="9779263at2"/>
<evidence type="ECO:0000313" key="3">
    <source>
        <dbReference type="EMBL" id="OLP44905.1"/>
    </source>
</evidence>
<organism evidence="3 4">
    <name type="scientific">Rhizobium oryziradicis</name>
    <dbReference type="NCBI Taxonomy" id="1867956"/>
    <lineage>
        <taxon>Bacteria</taxon>
        <taxon>Pseudomonadati</taxon>
        <taxon>Pseudomonadota</taxon>
        <taxon>Alphaproteobacteria</taxon>
        <taxon>Hyphomicrobiales</taxon>
        <taxon>Rhizobiaceae</taxon>
        <taxon>Rhizobium/Agrobacterium group</taxon>
        <taxon>Rhizobium</taxon>
    </lineage>
</organism>
<keyword evidence="4" id="KW-1185">Reference proteome</keyword>
<dbReference type="STRING" id="1867956.BJF95_04800"/>
<sequence>MTTVAIVVLAAGKSSRMGAHSLGQSHKLLARFDGVPLIRRVVSASLNTRAASITVVTGHRHADIATCLEGLPIHLCVNAAYETGMASSIVAAINQPEVSGADGVLILLADMPGITTDHMDQLIVAFQQAGGGVVVRATANGQSGNPVLLPSTLYPSVLALKGDRGAKSVIETSGLAMVNVEIGRPALTDVDTPADLEAAGGVLEP</sequence>